<evidence type="ECO:0000313" key="4">
    <source>
        <dbReference type="Proteomes" id="UP000302139"/>
    </source>
</evidence>
<reference evidence="1 4" key="2">
    <citation type="submission" date="2019-04" db="EMBL/GenBank/DDBJ databases">
        <title>Draft genome sequences of Streptomyces avermitilis NBRC 14893.</title>
        <authorList>
            <person name="Komaki H."/>
            <person name="Tamura T."/>
            <person name="Hosoyama A."/>
        </authorList>
    </citation>
    <scope>NUCLEOTIDE SEQUENCE [LARGE SCALE GENOMIC DNA]</scope>
    <source>
        <strain evidence="1 4">NBRC 14893</strain>
    </source>
</reference>
<comment type="caution">
    <text evidence="2">The sequence shown here is derived from an EMBL/GenBank/DDBJ whole genome shotgun (WGS) entry which is preliminary data.</text>
</comment>
<dbReference type="Proteomes" id="UP000299211">
    <property type="component" value="Unassembled WGS sequence"/>
</dbReference>
<dbReference type="Proteomes" id="UP000302139">
    <property type="component" value="Unassembled WGS sequence"/>
</dbReference>
<evidence type="ECO:0000313" key="3">
    <source>
        <dbReference type="Proteomes" id="UP000299211"/>
    </source>
</evidence>
<reference evidence="2 3" key="1">
    <citation type="submission" date="2019-04" db="EMBL/GenBank/DDBJ databases">
        <title>Draft genome sequences of Streptomyces avermitilis ATCC 31267.</title>
        <authorList>
            <person name="Komaki H."/>
            <person name="Tamura T."/>
            <person name="Hosoyama A."/>
        </authorList>
    </citation>
    <scope>NUCLEOTIDE SEQUENCE [LARGE SCALE GENOMIC DNA]</scope>
    <source>
        <strain evidence="2 3">ATCC 31267</strain>
    </source>
</reference>
<evidence type="ECO:0000313" key="2">
    <source>
        <dbReference type="EMBL" id="GDY70688.1"/>
    </source>
</evidence>
<gene>
    <name evidence="1" type="ORF">SAV14893_083200</name>
    <name evidence="2" type="ORF">SAV31267_001730</name>
</gene>
<accession>A0A4D4MFC7</accession>
<dbReference type="AlphaFoldDB" id="A0A4D4MFC7"/>
<organism evidence="2 3">
    <name type="scientific">Streptomyces avermitilis</name>
    <dbReference type="NCBI Taxonomy" id="33903"/>
    <lineage>
        <taxon>Bacteria</taxon>
        <taxon>Bacillati</taxon>
        <taxon>Actinomycetota</taxon>
        <taxon>Actinomycetes</taxon>
        <taxon>Kitasatosporales</taxon>
        <taxon>Streptomycetaceae</taxon>
        <taxon>Streptomyces</taxon>
    </lineage>
</organism>
<dbReference type="EMBL" id="BJHX01000001">
    <property type="protein sequence ID" value="GDY68927.1"/>
    <property type="molecule type" value="Genomic_DNA"/>
</dbReference>
<dbReference type="EMBL" id="BJHY01000001">
    <property type="protein sequence ID" value="GDY70688.1"/>
    <property type="molecule type" value="Genomic_DNA"/>
</dbReference>
<protein>
    <submittedName>
        <fullName evidence="2">Uncharacterized protein</fullName>
    </submittedName>
</protein>
<evidence type="ECO:0000313" key="1">
    <source>
        <dbReference type="EMBL" id="GDY68927.1"/>
    </source>
</evidence>
<name>A0A4D4MFC7_STRAX</name>
<proteinExistence type="predicted"/>
<sequence length="149" mass="16554">MARAAMARTDAKELLFFPRTPAGKAAAKAYLARVRERVMDRDAPITLSSFHRQITTIRGWGRAEPVCSPCSSDCSWSSSAENRALVQVVAPLRTVSGLSSFASDRCGFLLSVTTAAQYPIWRHVRCPARYPSLWARFAILPFRPRTPVL</sequence>